<dbReference type="HOGENOM" id="CLU_1915988_0_0_11"/>
<reference evidence="2 3" key="1">
    <citation type="submission" date="2014-12" db="EMBL/GenBank/DDBJ databases">
        <title>Complete genome sequence of Streptomyces vietnamensis strain GIMV4.0001, a genetic manipulable producer of the benzoisochromanequinone antibiotic granaticin.</title>
        <authorList>
            <person name="Deng M.R."/>
            <person name="Guo J."/>
            <person name="Ma L.Y."/>
            <person name="Feng G.D."/>
            <person name="Mo C.Y."/>
            <person name="Zhu H.H."/>
        </authorList>
    </citation>
    <scope>NUCLEOTIDE SEQUENCE [LARGE SCALE GENOMIC DNA]</scope>
    <source>
        <strain evidence="3">GIMV4.0001</strain>
    </source>
</reference>
<dbReference type="KEGG" id="svt:SVTN_15610"/>
<feature type="compositionally biased region" description="Basic and acidic residues" evidence="1">
    <location>
        <begin position="39"/>
        <end position="51"/>
    </location>
</feature>
<feature type="region of interest" description="Disordered" evidence="1">
    <location>
        <begin position="1"/>
        <end position="51"/>
    </location>
</feature>
<dbReference type="EMBL" id="CP010407">
    <property type="protein sequence ID" value="AJF65624.1"/>
    <property type="molecule type" value="Genomic_DNA"/>
</dbReference>
<proteinExistence type="predicted"/>
<name>A0A0B5IB92_9ACTN</name>
<protein>
    <submittedName>
        <fullName evidence="2">Uncharacterized protein</fullName>
    </submittedName>
</protein>
<organism evidence="2 3">
    <name type="scientific">Streptomyces vietnamensis</name>
    <dbReference type="NCBI Taxonomy" id="362257"/>
    <lineage>
        <taxon>Bacteria</taxon>
        <taxon>Bacillati</taxon>
        <taxon>Actinomycetota</taxon>
        <taxon>Actinomycetes</taxon>
        <taxon>Kitasatosporales</taxon>
        <taxon>Streptomycetaceae</taxon>
        <taxon>Streptomyces</taxon>
    </lineage>
</organism>
<evidence type="ECO:0000313" key="2">
    <source>
        <dbReference type="EMBL" id="AJF65624.1"/>
    </source>
</evidence>
<dbReference type="Proteomes" id="UP000031774">
    <property type="component" value="Chromosome"/>
</dbReference>
<dbReference type="RefSeq" id="WP_041129651.1">
    <property type="nucleotide sequence ID" value="NZ_CP010407.1"/>
</dbReference>
<evidence type="ECO:0000313" key="3">
    <source>
        <dbReference type="Proteomes" id="UP000031774"/>
    </source>
</evidence>
<sequence>MDRQRDDDYGPHSYDYGLSYEPDPFAPPGPIDDPDSWELDFREQDPNEDHAEATWEQAFREGHITREQLAQRHRFREQPSAPMPRRDPAVFRRAIENVQGKLADPNLAPEERALQEQILGWLQEDLRAAEAE</sequence>
<evidence type="ECO:0000256" key="1">
    <source>
        <dbReference type="SAM" id="MobiDB-lite"/>
    </source>
</evidence>
<keyword evidence="3" id="KW-1185">Reference proteome</keyword>
<gene>
    <name evidence="2" type="ORF">SVTN_15610</name>
</gene>
<accession>A0A0B5IB92</accession>
<feature type="compositionally biased region" description="Basic and acidic residues" evidence="1">
    <location>
        <begin position="1"/>
        <end position="10"/>
    </location>
</feature>
<dbReference type="AlphaFoldDB" id="A0A0B5IB92"/>